<dbReference type="PaxDb" id="9796-ENSECAP00000033027"/>
<evidence type="ECO:0000256" key="1">
    <source>
        <dbReference type="ARBA" id="ARBA00023054"/>
    </source>
</evidence>
<name>A0A3Q2HIJ3_HORSE</name>
<dbReference type="Proteomes" id="UP000002281">
    <property type="component" value="Chromosome 15"/>
</dbReference>
<feature type="compositionally biased region" description="Low complexity" evidence="3">
    <location>
        <begin position="461"/>
        <end position="472"/>
    </location>
</feature>
<dbReference type="GeneTree" id="ENSGT01050000245042"/>
<dbReference type="GeneID" id="100071152"/>
<dbReference type="Bgee" id="ENSECAG00000030120">
    <property type="expression patterns" value="Expressed in gluteus medius and 22 other cell types or tissues"/>
</dbReference>
<dbReference type="RefSeq" id="XP_014586724.1">
    <property type="nucleotide sequence ID" value="XM_014731238.3"/>
</dbReference>
<evidence type="ECO:0000313" key="5">
    <source>
        <dbReference type="Ensembl" id="ENSECAP00000033027.3"/>
    </source>
</evidence>
<evidence type="ECO:0000259" key="4">
    <source>
        <dbReference type="Pfam" id="PF14988"/>
    </source>
</evidence>
<dbReference type="Ensembl" id="ENSECAT00000059635.3">
    <property type="protein sequence ID" value="ENSECAP00000033027.3"/>
    <property type="gene ID" value="ENSECAG00000030120.3"/>
</dbReference>
<dbReference type="PANTHER" id="PTHR14845:SF3">
    <property type="entry name" value="COILED-COIL DOMAIN CONTAINING 121, RETROGENE 1"/>
    <property type="match status" value="1"/>
</dbReference>
<feature type="domain" description="DUF4515" evidence="4">
    <location>
        <begin position="235"/>
        <end position="440"/>
    </location>
</feature>
<dbReference type="AlphaFoldDB" id="A0A3Q2HIJ3"/>
<dbReference type="STRING" id="9796.ENSECAP00000033027"/>
<reference evidence="5" key="2">
    <citation type="submission" date="2025-08" db="UniProtKB">
        <authorList>
            <consortium name="Ensembl"/>
        </authorList>
    </citation>
    <scope>IDENTIFICATION</scope>
    <source>
        <strain evidence="5">Thoroughbred</strain>
    </source>
</reference>
<dbReference type="Pfam" id="PF14988">
    <property type="entry name" value="DUF4515"/>
    <property type="match status" value="1"/>
</dbReference>
<evidence type="ECO:0000313" key="6">
    <source>
        <dbReference type="Proteomes" id="UP000002281"/>
    </source>
</evidence>
<reference evidence="5 6" key="1">
    <citation type="journal article" date="2009" name="Science">
        <title>Genome sequence, comparative analysis, and population genetics of the domestic horse.</title>
        <authorList>
            <consortium name="Broad Institute Genome Sequencing Platform"/>
            <consortium name="Broad Institute Whole Genome Assembly Team"/>
            <person name="Wade C.M."/>
            <person name="Giulotto E."/>
            <person name="Sigurdsson S."/>
            <person name="Zoli M."/>
            <person name="Gnerre S."/>
            <person name="Imsland F."/>
            <person name="Lear T.L."/>
            <person name="Adelson D.L."/>
            <person name="Bailey E."/>
            <person name="Bellone R.R."/>
            <person name="Bloecker H."/>
            <person name="Distl O."/>
            <person name="Edgar R.C."/>
            <person name="Garber M."/>
            <person name="Leeb T."/>
            <person name="Mauceli E."/>
            <person name="MacLeod J.N."/>
            <person name="Penedo M.C.T."/>
            <person name="Raison J.M."/>
            <person name="Sharpe T."/>
            <person name="Vogel J."/>
            <person name="Andersson L."/>
            <person name="Antczak D.F."/>
            <person name="Biagi T."/>
            <person name="Binns M.M."/>
            <person name="Chowdhary B.P."/>
            <person name="Coleman S.J."/>
            <person name="Della Valle G."/>
            <person name="Fryc S."/>
            <person name="Guerin G."/>
            <person name="Hasegawa T."/>
            <person name="Hill E.W."/>
            <person name="Jurka J."/>
            <person name="Kiialainen A."/>
            <person name="Lindgren G."/>
            <person name="Liu J."/>
            <person name="Magnani E."/>
            <person name="Mickelson J.R."/>
            <person name="Murray J."/>
            <person name="Nergadze S.G."/>
            <person name="Onofrio R."/>
            <person name="Pedroni S."/>
            <person name="Piras M.F."/>
            <person name="Raudsepp T."/>
            <person name="Rocchi M."/>
            <person name="Roeed K.H."/>
            <person name="Ryder O.A."/>
            <person name="Searle S."/>
            <person name="Skow L."/>
            <person name="Swinburne J.E."/>
            <person name="Syvaenen A.C."/>
            <person name="Tozaki T."/>
            <person name="Valberg S.J."/>
            <person name="Vaudin M."/>
            <person name="White J.R."/>
            <person name="Zody M.C."/>
            <person name="Lander E.S."/>
            <person name="Lindblad-Toh K."/>
        </authorList>
    </citation>
    <scope>NUCLEOTIDE SEQUENCE [LARGE SCALE GENOMIC DNA]</scope>
    <source>
        <strain evidence="5 6">Thoroughbred</strain>
    </source>
</reference>
<protein>
    <submittedName>
        <fullName evidence="5">Coiled-coil domain containing 121</fullName>
    </submittedName>
</protein>
<gene>
    <name evidence="5" type="primary">CCDC121</name>
</gene>
<feature type="coiled-coil region" evidence="2">
    <location>
        <begin position="194"/>
        <end position="221"/>
    </location>
</feature>
<dbReference type="FunCoup" id="A0A3Q2HIJ3">
    <property type="interactions" value="26"/>
</dbReference>
<feature type="region of interest" description="Disordered" evidence="3">
    <location>
        <begin position="34"/>
        <end position="54"/>
    </location>
</feature>
<proteinExistence type="predicted"/>
<feature type="coiled-coil region" evidence="2">
    <location>
        <begin position="307"/>
        <end position="350"/>
    </location>
</feature>
<feature type="region of interest" description="Disordered" evidence="3">
    <location>
        <begin position="450"/>
        <end position="478"/>
    </location>
</feature>
<organism evidence="5 6">
    <name type="scientific">Equus caballus</name>
    <name type="common">Horse</name>
    <dbReference type="NCBI Taxonomy" id="9796"/>
    <lineage>
        <taxon>Eukaryota</taxon>
        <taxon>Metazoa</taxon>
        <taxon>Chordata</taxon>
        <taxon>Craniata</taxon>
        <taxon>Vertebrata</taxon>
        <taxon>Euteleostomi</taxon>
        <taxon>Mammalia</taxon>
        <taxon>Eutheria</taxon>
        <taxon>Laurasiatheria</taxon>
        <taxon>Perissodactyla</taxon>
        <taxon>Equidae</taxon>
        <taxon>Equus</taxon>
    </lineage>
</organism>
<dbReference type="OrthoDB" id="9625750at2759"/>
<keyword evidence="1 2" id="KW-0175">Coiled coil</keyword>
<accession>A0A3Q2HIJ3</accession>
<sequence length="478" mass="55005">MSGKWRRLEEWWRGAEKGALTVVGYGLGRAKFRCPGEPDQVGSRGQGSRSTKTSSVCFTFGPQGARNRAVRESAASAYSAAAEIKQLRAGRARPGATCDPGGCWATPRPVEHRKEKLRELSARGRRFRVSPAPDTSASSLAVTLGEPHYDLGDERSDSPLKFAEDSGSSLPPYHNLINNFVKPEKLTKAEMKFKEKAVVEMMKLNKQIKQAQIQQEPLKEKTRQLCTEKLLVQAENKFFLEYLTKKTEEYGKQPDKLWNNYLQKRGEIERRRQESASKYAKQTSLLKRELLQKAKIQSNLKQQLQAMSNISIVKEKQEREMQTLLEEKKKAQAETAARKQEIQVQLLQEKALLEQQLSEPEMRQLGKRERKELKRKTQHLELAAKRYGFEFCHDIHRENQQLQKELLQLNQQYQELQATQSQLKNQKQQLQQEQWYVECLIRGRQRLQGRHSWCPKGQGAPKTTLTPPLGTKSRINPK</sequence>
<dbReference type="InParanoid" id="A0A3Q2HIJ3"/>
<reference evidence="5" key="3">
    <citation type="submission" date="2025-09" db="UniProtKB">
        <authorList>
            <consortium name="Ensembl"/>
        </authorList>
    </citation>
    <scope>IDENTIFICATION</scope>
    <source>
        <strain evidence="5">Thoroughbred</strain>
    </source>
</reference>
<dbReference type="InterPro" id="IPR032777">
    <property type="entry name" value="DUF4515"/>
</dbReference>
<dbReference type="CTD" id="79635"/>
<keyword evidence="6" id="KW-1185">Reference proteome</keyword>
<evidence type="ECO:0000256" key="3">
    <source>
        <dbReference type="SAM" id="MobiDB-lite"/>
    </source>
</evidence>
<evidence type="ECO:0000256" key="2">
    <source>
        <dbReference type="SAM" id="Coils"/>
    </source>
</evidence>
<feature type="coiled-coil region" evidence="2">
    <location>
        <begin position="392"/>
        <end position="433"/>
    </location>
</feature>
<dbReference type="PANTHER" id="PTHR14845">
    <property type="entry name" value="COILED-COIL DOMAIN-CONTAINING 166"/>
    <property type="match status" value="1"/>
</dbReference>